<feature type="region of interest" description="Disordered" evidence="1">
    <location>
        <begin position="33"/>
        <end position="104"/>
    </location>
</feature>
<feature type="compositionally biased region" description="Acidic residues" evidence="1">
    <location>
        <begin position="33"/>
        <end position="42"/>
    </location>
</feature>
<evidence type="ECO:0000313" key="2">
    <source>
        <dbReference type="EMBL" id="KOX80663.1"/>
    </source>
</evidence>
<organism evidence="2 3">
    <name type="scientific">Melipona quadrifasciata</name>
    <dbReference type="NCBI Taxonomy" id="166423"/>
    <lineage>
        <taxon>Eukaryota</taxon>
        <taxon>Metazoa</taxon>
        <taxon>Ecdysozoa</taxon>
        <taxon>Arthropoda</taxon>
        <taxon>Hexapoda</taxon>
        <taxon>Insecta</taxon>
        <taxon>Pterygota</taxon>
        <taxon>Neoptera</taxon>
        <taxon>Endopterygota</taxon>
        <taxon>Hymenoptera</taxon>
        <taxon>Apocrita</taxon>
        <taxon>Aculeata</taxon>
        <taxon>Apoidea</taxon>
        <taxon>Anthophila</taxon>
        <taxon>Apidae</taxon>
        <taxon>Melipona</taxon>
    </lineage>
</organism>
<evidence type="ECO:0000313" key="3">
    <source>
        <dbReference type="Proteomes" id="UP000053105"/>
    </source>
</evidence>
<dbReference type="OrthoDB" id="10554326at2759"/>
<feature type="compositionally biased region" description="Basic and acidic residues" evidence="1">
    <location>
        <begin position="87"/>
        <end position="104"/>
    </location>
</feature>
<feature type="compositionally biased region" description="Low complexity" evidence="1">
    <location>
        <begin position="60"/>
        <end position="70"/>
    </location>
</feature>
<keyword evidence="3" id="KW-1185">Reference proteome</keyword>
<gene>
    <name evidence="2" type="ORF">WN51_01951</name>
</gene>
<sequence>MDARAIKRHAVRQFEACVNARLQRGIAWAGIGEEIEGDEETSGGENEKDRDTVPREHPSMKMSSTSPPTDSRMEISTQHNFNGAGGRSERSEETPGWKQNGRRDEIEGRGCRSVCFGSGRWRMVAAASTEIMQLFHALVPVIGCTFAAEVHREDFGEKSSDSAQLNVGAAMESRAFYEKRVGYKRNGTILAERNFIVRLNSWPEIELPPTNHDLIELADLFLVRGMKGSMELVLSQA</sequence>
<proteinExistence type="predicted"/>
<reference evidence="2 3" key="1">
    <citation type="submission" date="2015-07" db="EMBL/GenBank/DDBJ databases">
        <title>The genome of Melipona quadrifasciata.</title>
        <authorList>
            <person name="Pan H."/>
            <person name="Kapheim K."/>
        </authorList>
    </citation>
    <scope>NUCLEOTIDE SEQUENCE [LARGE SCALE GENOMIC DNA]</scope>
    <source>
        <strain evidence="2">0111107301</strain>
        <tissue evidence="2">Whole body</tissue>
    </source>
</reference>
<name>A0A0M9ACU3_9HYME</name>
<dbReference type="EMBL" id="KQ435698">
    <property type="protein sequence ID" value="KOX80663.1"/>
    <property type="molecule type" value="Genomic_DNA"/>
</dbReference>
<protein>
    <submittedName>
        <fullName evidence="2">Uncharacterized protein</fullName>
    </submittedName>
</protein>
<dbReference type="AlphaFoldDB" id="A0A0M9ACU3"/>
<dbReference type="Proteomes" id="UP000053105">
    <property type="component" value="Unassembled WGS sequence"/>
</dbReference>
<evidence type="ECO:0000256" key="1">
    <source>
        <dbReference type="SAM" id="MobiDB-lite"/>
    </source>
</evidence>
<accession>A0A0M9ACU3</accession>
<feature type="compositionally biased region" description="Basic and acidic residues" evidence="1">
    <location>
        <begin position="45"/>
        <end position="59"/>
    </location>
</feature>